<evidence type="ECO:0000313" key="2">
    <source>
        <dbReference type="EMBL" id="TCL22086.1"/>
    </source>
</evidence>
<dbReference type="EMBL" id="SMMU01000035">
    <property type="protein sequence ID" value="TCL22086.1"/>
    <property type="molecule type" value="Genomic_DNA"/>
</dbReference>
<comment type="caution">
    <text evidence="2">The sequence shown here is derived from an EMBL/GenBank/DDBJ whole genome shotgun (WGS) entry which is preliminary data.</text>
</comment>
<evidence type="ECO:0000313" key="3">
    <source>
        <dbReference type="Proteomes" id="UP000295169"/>
    </source>
</evidence>
<name>A0A4R1P695_9GAMM</name>
<dbReference type="AlphaFoldDB" id="A0A4R1P695"/>
<sequence length="62" mass="7326">MILPDQEQQRRWRALRDETKRKQAESRRQRAEQIRAEIESLEALKAEHAAAVEALMKKEARA</sequence>
<proteinExistence type="predicted"/>
<feature type="compositionally biased region" description="Basic and acidic residues" evidence="1">
    <location>
        <begin position="7"/>
        <end position="28"/>
    </location>
</feature>
<protein>
    <submittedName>
        <fullName evidence="2">Uncharacterized protein</fullName>
    </submittedName>
</protein>
<dbReference type="RefSeq" id="WP_131299441.1">
    <property type="nucleotide sequence ID" value="NZ_JBHLST010000030.1"/>
</dbReference>
<accession>A0A4R1P695</accession>
<gene>
    <name evidence="2" type="ORF">EV691_13535</name>
</gene>
<reference evidence="2 3" key="1">
    <citation type="submission" date="2019-03" db="EMBL/GenBank/DDBJ databases">
        <title>Genomic Encyclopedia of Type Strains, Phase IV (KMG-IV): sequencing the most valuable type-strain genomes for metagenomic binning, comparative biology and taxonomic classification.</title>
        <authorList>
            <person name="Goeker M."/>
        </authorList>
    </citation>
    <scope>NUCLEOTIDE SEQUENCE [LARGE SCALE GENOMIC DNA]</scope>
    <source>
        <strain evidence="2 3">DSM 2286</strain>
    </source>
</reference>
<organism evidence="2 3">
    <name type="scientific">Azotobacter chroococcum</name>
    <dbReference type="NCBI Taxonomy" id="353"/>
    <lineage>
        <taxon>Bacteria</taxon>
        <taxon>Pseudomonadati</taxon>
        <taxon>Pseudomonadota</taxon>
        <taxon>Gammaproteobacteria</taxon>
        <taxon>Pseudomonadales</taxon>
        <taxon>Pseudomonadaceae</taxon>
        <taxon>Azotobacter</taxon>
    </lineage>
</organism>
<evidence type="ECO:0000256" key="1">
    <source>
        <dbReference type="SAM" id="MobiDB-lite"/>
    </source>
</evidence>
<feature type="region of interest" description="Disordered" evidence="1">
    <location>
        <begin position="1"/>
        <end position="28"/>
    </location>
</feature>
<dbReference type="Proteomes" id="UP000295169">
    <property type="component" value="Unassembled WGS sequence"/>
</dbReference>